<name>A0A222FM27_9GAMM</name>
<protein>
    <recommendedName>
        <fullName evidence="4">DUF3135 domain-containing protein</fullName>
    </recommendedName>
</protein>
<proteinExistence type="predicted"/>
<evidence type="ECO:0000313" key="3">
    <source>
        <dbReference type="Proteomes" id="UP000202440"/>
    </source>
</evidence>
<evidence type="ECO:0000313" key="2">
    <source>
        <dbReference type="EMBL" id="ASP40075.1"/>
    </source>
</evidence>
<dbReference type="Pfam" id="PF11333">
    <property type="entry name" value="DUF3135"/>
    <property type="match status" value="1"/>
</dbReference>
<evidence type="ECO:0000256" key="1">
    <source>
        <dbReference type="SAM" id="MobiDB-lite"/>
    </source>
</evidence>
<feature type="region of interest" description="Disordered" evidence="1">
    <location>
        <begin position="1"/>
        <end position="20"/>
    </location>
</feature>
<organism evidence="2 3">
    <name type="scientific">Bacterioplanes sanyensis</name>
    <dbReference type="NCBI Taxonomy" id="1249553"/>
    <lineage>
        <taxon>Bacteria</taxon>
        <taxon>Pseudomonadati</taxon>
        <taxon>Pseudomonadota</taxon>
        <taxon>Gammaproteobacteria</taxon>
        <taxon>Oceanospirillales</taxon>
        <taxon>Oceanospirillaceae</taxon>
        <taxon>Bacterioplanes</taxon>
    </lineage>
</organism>
<dbReference type="KEGG" id="bsan:CHH28_15945"/>
<keyword evidence="3" id="KW-1185">Reference proteome</keyword>
<dbReference type="EMBL" id="CP022530">
    <property type="protein sequence ID" value="ASP40075.1"/>
    <property type="molecule type" value="Genomic_DNA"/>
</dbReference>
<dbReference type="Proteomes" id="UP000202440">
    <property type="component" value="Chromosome"/>
</dbReference>
<reference evidence="2 3" key="1">
    <citation type="submission" date="2017-07" db="EMBL/GenBank/DDBJ databases">
        <title>Annotated genome sequence of Bacterioplanes sanyensis isolated from Red Sea.</title>
        <authorList>
            <person name="Rehman Z.U."/>
        </authorList>
    </citation>
    <scope>NUCLEOTIDE SEQUENCE [LARGE SCALE GENOMIC DNA]</scope>
    <source>
        <strain evidence="2 3">NV9</strain>
    </source>
</reference>
<gene>
    <name evidence="2" type="ORF">CHH28_15945</name>
</gene>
<dbReference type="AlphaFoldDB" id="A0A222FM27"/>
<evidence type="ECO:0008006" key="4">
    <source>
        <dbReference type="Google" id="ProtNLM"/>
    </source>
</evidence>
<sequence length="128" mass="14440">MNMTIASPTPPGELTELPDPDELHRLAEQQPEALEALRQHMVQQLIDQSPQRLKPRLQGLQFRIDMERERCKTPMAACLKLSSMMHDQLADLHDSLLGRYEPAQESKASVTCLQSRKPALAVAEALEE</sequence>
<accession>A0A222FM27</accession>
<dbReference type="InterPro" id="IPR021482">
    <property type="entry name" value="DUF3135"/>
</dbReference>